<name>A0A9W7YEB0_9FUNG</name>
<gene>
    <name evidence="3" type="ORF">LPJ61_001917</name>
</gene>
<dbReference type="Gene3D" id="2.60.40.640">
    <property type="match status" value="1"/>
</dbReference>
<dbReference type="Proteomes" id="UP001143981">
    <property type="component" value="Unassembled WGS sequence"/>
</dbReference>
<keyword evidence="4" id="KW-1185">Reference proteome</keyword>
<protein>
    <recommendedName>
        <fullName evidence="2">Arrestin-like N-terminal domain-containing protein</fullName>
    </recommendedName>
</protein>
<feature type="region of interest" description="Disordered" evidence="1">
    <location>
        <begin position="657"/>
        <end position="688"/>
    </location>
</feature>
<feature type="compositionally biased region" description="Gly residues" evidence="1">
    <location>
        <begin position="770"/>
        <end position="783"/>
    </location>
</feature>
<feature type="compositionally biased region" description="Polar residues" evidence="1">
    <location>
        <begin position="313"/>
        <end position="336"/>
    </location>
</feature>
<feature type="compositionally biased region" description="Basic and acidic residues" evidence="1">
    <location>
        <begin position="824"/>
        <end position="834"/>
    </location>
</feature>
<feature type="compositionally biased region" description="Low complexity" evidence="1">
    <location>
        <begin position="294"/>
        <end position="312"/>
    </location>
</feature>
<feature type="region of interest" description="Disordered" evidence="1">
    <location>
        <begin position="294"/>
        <end position="336"/>
    </location>
</feature>
<feature type="compositionally biased region" description="Low complexity" evidence="1">
    <location>
        <begin position="660"/>
        <end position="687"/>
    </location>
</feature>
<feature type="region of interest" description="Disordered" evidence="1">
    <location>
        <begin position="58"/>
        <end position="92"/>
    </location>
</feature>
<sequence>MVELSVQFDQEGTQFLVYKQRESRLEGRLVVKTKDKLKVRQISIRLVATELVDFHAGNSSTSGGAGAGSGDAGSSGGAGGSSGIGKGSERGAGLHSYVQKSSRTIGTWAILEKESSAHVLSAGEHRYSFELALPRGLDGSIASRPYTLHYELETRVEHSFKLKPDSTQLTPVELVQVPMALNLHADDRISLAAGPRPAPTTSMLVADDVPLGQALSLAPDMIDQREPFVLHHLWDGGLSLRVRLPHGRAFPAGSNPVLDIEAVPTARNYRCTRFTVALEEITIVARPQRAGAARASASAGGDSSTISSSSNSTLDTPHPSRQSAASRLTSSSEDSLPVSASHNAWAYAQASSAEYRNAITKVRELARTSTRWPQADFGSLMSYHGILVAKPNLRIPPAGQDATHADIRNSHVQIHHQLVYELEYQAINTEEMAVPLQKEPRIRAAAHIYRSLGSANIVRRDRLPESAVPAALAPQTVRGTLPVALVSRRIADLWAIRDLSRDPATEDSPVAAAASGHLAQGAALYPPVHSMPTVSMPKATMPGEPDAEEYPHPSSAGPTRSGSLARPHSPLANYAPAPAYDMPTPVDFGPGMTLPVGVYAQQSPGVYPPEPPRTYSPAPAGVYLPAPAAVYPPAPSTGHPSASASAHSLAPSSIYPPAPAATLPATQGSLAPPGGSSSDAGSGQQLLAGGMAFDPSMFQRQIEAFQEQQRQQQELFFRQLTEQYARMVVADQAQQPPGLSVPGPGTPADPTRSHDGRPLSMASTLCPADGGPGPLGANNGGAQGAPSAADIYAVLDRPLIPSLAPVCPAAVVRTNTESTTASHMSDRQSVHTAEEQPGPESPPLQSPGEAAEPGDSEISDPAAATSAIALAADLANAVAGATSDESAGAATSSTQSSAVQSVVAATGGLSAGAVELDVPAATSTAPPAHPDGAGRGSSEEASPPPTAPTTAAPDAGGQGRNGAHATSTDDQLPPPPRYDDLLPPERYTPQQIEWLFDLVIEEGRTAKKAVLAVGINVRTAQNYVKMYRDDEQGRLPGAAHRPRTGCRGELNSAHTQFLTAFIEKNPATVLADIRRSLCDAISGLAISESALHWHLIDKCCLTLKKLEKLPAARNMDWVVARHAERVAEWEQMASLDYATNCMFIDWRRSYSVPARDMTTRQSASGSAGFLERNCDMAMSFGCPVAGSMTPGPVL</sequence>
<feature type="region of interest" description="Disordered" evidence="1">
    <location>
        <begin position="921"/>
        <end position="984"/>
    </location>
</feature>
<feature type="domain" description="Arrestin-like N-terminal" evidence="2">
    <location>
        <begin position="17"/>
        <end position="167"/>
    </location>
</feature>
<feature type="region of interest" description="Disordered" evidence="1">
    <location>
        <begin position="734"/>
        <end position="785"/>
    </location>
</feature>
<feature type="region of interest" description="Disordered" evidence="1">
    <location>
        <begin position="534"/>
        <end position="570"/>
    </location>
</feature>
<evidence type="ECO:0000259" key="2">
    <source>
        <dbReference type="Pfam" id="PF00339"/>
    </source>
</evidence>
<accession>A0A9W7YEB0</accession>
<proteinExistence type="predicted"/>
<comment type="caution">
    <text evidence="3">The sequence shown here is derived from an EMBL/GenBank/DDBJ whole genome shotgun (WGS) entry which is preliminary data.</text>
</comment>
<feature type="compositionally biased region" description="Gly residues" evidence="1">
    <location>
        <begin position="63"/>
        <end position="86"/>
    </location>
</feature>
<dbReference type="EMBL" id="JANBOI010000200">
    <property type="protein sequence ID" value="KAJ1732728.1"/>
    <property type="molecule type" value="Genomic_DNA"/>
</dbReference>
<evidence type="ECO:0000256" key="1">
    <source>
        <dbReference type="SAM" id="MobiDB-lite"/>
    </source>
</evidence>
<reference evidence="3" key="1">
    <citation type="submission" date="2022-07" db="EMBL/GenBank/DDBJ databases">
        <title>Phylogenomic reconstructions and comparative analyses of Kickxellomycotina fungi.</title>
        <authorList>
            <person name="Reynolds N.K."/>
            <person name="Stajich J.E."/>
            <person name="Barry K."/>
            <person name="Grigoriev I.V."/>
            <person name="Crous P."/>
            <person name="Smith M.E."/>
        </authorList>
    </citation>
    <scope>NUCLEOTIDE SEQUENCE</scope>
    <source>
        <strain evidence="3">BCRC 34381</strain>
    </source>
</reference>
<dbReference type="OrthoDB" id="5593193at2759"/>
<evidence type="ECO:0000313" key="3">
    <source>
        <dbReference type="EMBL" id="KAJ1732728.1"/>
    </source>
</evidence>
<dbReference type="Pfam" id="PF00339">
    <property type="entry name" value="Arrestin_N"/>
    <property type="match status" value="1"/>
</dbReference>
<organism evidence="3 4">
    <name type="scientific">Coemansia biformis</name>
    <dbReference type="NCBI Taxonomy" id="1286918"/>
    <lineage>
        <taxon>Eukaryota</taxon>
        <taxon>Fungi</taxon>
        <taxon>Fungi incertae sedis</taxon>
        <taxon>Zoopagomycota</taxon>
        <taxon>Kickxellomycotina</taxon>
        <taxon>Kickxellomycetes</taxon>
        <taxon>Kickxellales</taxon>
        <taxon>Kickxellaceae</taxon>
        <taxon>Coemansia</taxon>
    </lineage>
</organism>
<feature type="region of interest" description="Disordered" evidence="1">
    <location>
        <begin position="817"/>
        <end position="859"/>
    </location>
</feature>
<dbReference type="InterPro" id="IPR014752">
    <property type="entry name" value="Arrestin-like_C"/>
</dbReference>
<evidence type="ECO:0000313" key="4">
    <source>
        <dbReference type="Proteomes" id="UP001143981"/>
    </source>
</evidence>
<dbReference type="InterPro" id="IPR011021">
    <property type="entry name" value="Arrestin-like_N"/>
</dbReference>
<dbReference type="AlphaFoldDB" id="A0A9W7YEB0"/>
<feature type="non-terminal residue" evidence="3">
    <location>
        <position position="1194"/>
    </location>
</feature>